<keyword evidence="2" id="KW-1185">Reference proteome</keyword>
<name>A0A564XU48_HYMDI</name>
<reference evidence="1 2" key="1">
    <citation type="submission" date="2019-07" db="EMBL/GenBank/DDBJ databases">
        <authorList>
            <person name="Jastrzebski P J."/>
            <person name="Paukszto L."/>
            <person name="Jastrzebski P J."/>
        </authorList>
    </citation>
    <scope>NUCLEOTIDE SEQUENCE [LARGE SCALE GENOMIC DNA]</scope>
    <source>
        <strain evidence="1 2">WMS-il1</strain>
    </source>
</reference>
<organism evidence="1 2">
    <name type="scientific">Hymenolepis diminuta</name>
    <name type="common">Rat tapeworm</name>
    <dbReference type="NCBI Taxonomy" id="6216"/>
    <lineage>
        <taxon>Eukaryota</taxon>
        <taxon>Metazoa</taxon>
        <taxon>Spiralia</taxon>
        <taxon>Lophotrochozoa</taxon>
        <taxon>Platyhelminthes</taxon>
        <taxon>Cestoda</taxon>
        <taxon>Eucestoda</taxon>
        <taxon>Cyclophyllidea</taxon>
        <taxon>Hymenolepididae</taxon>
        <taxon>Hymenolepis</taxon>
    </lineage>
</organism>
<dbReference type="AlphaFoldDB" id="A0A564XU48"/>
<accession>A0A564XU48</accession>
<sequence>MVSSTATPAEAANEDLKLLPSVKDGVKTTKLTHTMNLPCIKSFQLGLSLSLPCLRNDVYSITR</sequence>
<evidence type="ECO:0000313" key="1">
    <source>
        <dbReference type="EMBL" id="VUZ38545.1"/>
    </source>
</evidence>
<protein>
    <submittedName>
        <fullName evidence="1">Uncharacterized protein</fullName>
    </submittedName>
</protein>
<dbReference type="EMBL" id="CABIJS010000001">
    <property type="protein sequence ID" value="VUZ38545.1"/>
    <property type="molecule type" value="Genomic_DNA"/>
</dbReference>
<evidence type="ECO:0000313" key="2">
    <source>
        <dbReference type="Proteomes" id="UP000321570"/>
    </source>
</evidence>
<gene>
    <name evidence="1" type="ORF">WMSIL1_LOCUS14</name>
</gene>
<dbReference type="Proteomes" id="UP000321570">
    <property type="component" value="Unassembled WGS sequence"/>
</dbReference>
<proteinExistence type="predicted"/>